<proteinExistence type="predicted"/>
<dbReference type="Gene3D" id="3.30.200.20">
    <property type="entry name" value="Phosphorylase Kinase, domain 1"/>
    <property type="match status" value="1"/>
</dbReference>
<evidence type="ECO:0000256" key="5">
    <source>
        <dbReference type="ARBA" id="ARBA00047899"/>
    </source>
</evidence>
<keyword evidence="3" id="KW-0418">Kinase</keyword>
<comment type="caution">
    <text evidence="9">The sequence shown here is derived from an EMBL/GenBank/DDBJ whole genome shotgun (WGS) entry which is preliminary data.</text>
</comment>
<evidence type="ECO:0000256" key="1">
    <source>
        <dbReference type="ARBA" id="ARBA00022679"/>
    </source>
</evidence>
<dbReference type="PANTHER" id="PTHR44329">
    <property type="entry name" value="SERINE/THREONINE-PROTEIN KINASE TNNI3K-RELATED"/>
    <property type="match status" value="1"/>
</dbReference>
<dbReference type="InterPro" id="IPR000719">
    <property type="entry name" value="Prot_kinase_dom"/>
</dbReference>
<dbReference type="EMBL" id="JAOPGA020000908">
    <property type="protein sequence ID" value="KAL0482922.1"/>
    <property type="molecule type" value="Genomic_DNA"/>
</dbReference>
<sequence>MITMLNKNDLSIYMRKKANMNVTDPRGPKFSGYFKNHIYYTIFNTVYHICDYDVIKDESICHKIPEADDIGIVNTSVMKSQTEGALFVGSVIAKTVSFFTFNLLRRREDWSVVFELSKFTDAIYSANINPALSSCTIFGVKKGVLQILILYQDRGYLTQFPSLGTGLDVQSFAIPNFDYKDQNDKYFITVSQYGMVNRVNYKYAKENFTIGAVSGVNLNKKLVGTHIISESSSVILASDQSTDLSAEGVLFFFDISTMYTKSSMQVKQPHDSAPNSVLVMQNGKNPLLVYNTREVIAVVNTDNTTWSSLARLDINDPPLIVAGDYPFVEIVTLNQIKLYNAFDLSLIQSHTTGPLVLGTSFACGVKFQGNYTILSADGYDMLLLHYNGTSYNQRWFKVDVEDRLIVGTTCYSLVIRNSYLYAHGANRRGNEVVTRFEVVLSTDLMLGMDVRYSKENTIQLQGSGVSSVVAIDESLNINNNYKILIYTSISGVVSVFDVSDPTYLDNFDPKLFYILLSALVFVIFLLILVCIFAVLYIRIVWRTRVQRKKNDELYNLLEERLMDAGTNHLKGLEWVIKIEDLTFEQRISEGTFGIVFKGKYRGGNVAIKKLKLDGDYEFEHEVEILSRLRHPNIVLFMGVCFQEDYKLIVTEYLHNKSVDQFLYRKDDGGSTPTTPSVKERSGSMIRHKGLQFSKKIEILIDVIKGMLYLHSHEPNAIIHRDLKTSNILLDEHFTAKVCDFGQSRFAEIGAAATASMTSNIGTTQYMAPEIILDLPYNEKCDVYSFGIVMYEILFERQPFQTDEPDAMSTRESGVSMFPSMIALSIEVAQKGRRPVVPVDVNMTAVEEQYVALMQLCWRQDPNERPSFKEVFEKLLIIQESSV</sequence>
<dbReference type="PROSITE" id="PS00108">
    <property type="entry name" value="PROTEIN_KINASE_ST"/>
    <property type="match status" value="1"/>
</dbReference>
<dbReference type="PROSITE" id="PS50011">
    <property type="entry name" value="PROTEIN_KINASE_DOM"/>
    <property type="match status" value="1"/>
</dbReference>
<dbReference type="SUPFAM" id="SSF56112">
    <property type="entry name" value="Protein kinase-like (PK-like)"/>
    <property type="match status" value="1"/>
</dbReference>
<evidence type="ECO:0000256" key="7">
    <source>
        <dbReference type="SAM" id="Phobius"/>
    </source>
</evidence>
<dbReference type="InterPro" id="IPR001245">
    <property type="entry name" value="Ser-Thr/Tyr_kinase_cat_dom"/>
</dbReference>
<evidence type="ECO:0000256" key="3">
    <source>
        <dbReference type="ARBA" id="ARBA00022777"/>
    </source>
</evidence>
<accession>A0AAW2Z0Y4</accession>
<comment type="catalytic activity">
    <reaction evidence="6">
        <text>L-seryl-[protein] + ATP = O-phospho-L-seryl-[protein] + ADP + H(+)</text>
        <dbReference type="Rhea" id="RHEA:17989"/>
        <dbReference type="Rhea" id="RHEA-COMP:9863"/>
        <dbReference type="Rhea" id="RHEA-COMP:11604"/>
        <dbReference type="ChEBI" id="CHEBI:15378"/>
        <dbReference type="ChEBI" id="CHEBI:29999"/>
        <dbReference type="ChEBI" id="CHEBI:30616"/>
        <dbReference type="ChEBI" id="CHEBI:83421"/>
        <dbReference type="ChEBI" id="CHEBI:456216"/>
        <dbReference type="EC" id="2.7.11.1"/>
    </reaction>
</comment>
<keyword evidence="4" id="KW-0067">ATP-binding</keyword>
<keyword evidence="1" id="KW-0808">Transferase</keyword>
<dbReference type="InterPro" id="IPR051681">
    <property type="entry name" value="Ser/Thr_Kinases-Pseudokinases"/>
</dbReference>
<dbReference type="PANTHER" id="PTHR44329:SF298">
    <property type="entry name" value="MIXED LINEAGE KINASE DOMAIN-LIKE PROTEIN"/>
    <property type="match status" value="1"/>
</dbReference>
<name>A0AAW2Z0Y4_9EUKA</name>
<keyword evidence="10" id="KW-1185">Reference proteome</keyword>
<feature type="transmembrane region" description="Helical" evidence="7">
    <location>
        <begin position="511"/>
        <end position="539"/>
    </location>
</feature>
<gene>
    <name evidence="9" type="ORF">AKO1_014125</name>
</gene>
<comment type="catalytic activity">
    <reaction evidence="5">
        <text>L-threonyl-[protein] + ATP = O-phospho-L-threonyl-[protein] + ADP + H(+)</text>
        <dbReference type="Rhea" id="RHEA:46608"/>
        <dbReference type="Rhea" id="RHEA-COMP:11060"/>
        <dbReference type="Rhea" id="RHEA-COMP:11605"/>
        <dbReference type="ChEBI" id="CHEBI:15378"/>
        <dbReference type="ChEBI" id="CHEBI:30013"/>
        <dbReference type="ChEBI" id="CHEBI:30616"/>
        <dbReference type="ChEBI" id="CHEBI:61977"/>
        <dbReference type="ChEBI" id="CHEBI:456216"/>
        <dbReference type="EC" id="2.7.11.1"/>
    </reaction>
</comment>
<evidence type="ECO:0000256" key="6">
    <source>
        <dbReference type="ARBA" id="ARBA00048679"/>
    </source>
</evidence>
<protein>
    <recommendedName>
        <fullName evidence="8">Protein kinase domain-containing protein</fullName>
    </recommendedName>
</protein>
<dbReference type="Gene3D" id="1.10.510.10">
    <property type="entry name" value="Transferase(Phosphotransferase) domain 1"/>
    <property type="match status" value="1"/>
</dbReference>
<reference evidence="9 10" key="1">
    <citation type="submission" date="2024-03" db="EMBL/GenBank/DDBJ databases">
        <title>The Acrasis kona genome and developmental transcriptomes reveal deep origins of eukaryotic multicellular pathways.</title>
        <authorList>
            <person name="Sheikh S."/>
            <person name="Fu C.-J."/>
            <person name="Brown M.W."/>
            <person name="Baldauf S.L."/>
        </authorList>
    </citation>
    <scope>NUCLEOTIDE SEQUENCE [LARGE SCALE GENOMIC DNA]</scope>
    <source>
        <strain evidence="9 10">ATCC MYA-3509</strain>
    </source>
</reference>
<dbReference type="InterPro" id="IPR011047">
    <property type="entry name" value="Quinoprotein_ADH-like_sf"/>
</dbReference>
<dbReference type="AlphaFoldDB" id="A0AAW2Z0Y4"/>
<dbReference type="SMART" id="SM00220">
    <property type="entry name" value="S_TKc"/>
    <property type="match status" value="1"/>
</dbReference>
<organism evidence="9 10">
    <name type="scientific">Acrasis kona</name>
    <dbReference type="NCBI Taxonomy" id="1008807"/>
    <lineage>
        <taxon>Eukaryota</taxon>
        <taxon>Discoba</taxon>
        <taxon>Heterolobosea</taxon>
        <taxon>Tetramitia</taxon>
        <taxon>Eutetramitia</taxon>
        <taxon>Acrasidae</taxon>
        <taxon>Acrasis</taxon>
    </lineage>
</organism>
<dbReference type="FunFam" id="3.30.200.20:FF:000034">
    <property type="entry name" value="Kinase suppressor of Ras 1"/>
    <property type="match status" value="1"/>
</dbReference>
<evidence type="ECO:0000259" key="8">
    <source>
        <dbReference type="PROSITE" id="PS50011"/>
    </source>
</evidence>
<evidence type="ECO:0000313" key="9">
    <source>
        <dbReference type="EMBL" id="KAL0482922.1"/>
    </source>
</evidence>
<dbReference type="SUPFAM" id="SSF50998">
    <property type="entry name" value="Quinoprotein alcohol dehydrogenase-like"/>
    <property type="match status" value="1"/>
</dbReference>
<keyword evidence="7" id="KW-1133">Transmembrane helix</keyword>
<keyword evidence="2" id="KW-0547">Nucleotide-binding</keyword>
<dbReference type="CDD" id="cd13999">
    <property type="entry name" value="STKc_MAP3K-like"/>
    <property type="match status" value="1"/>
</dbReference>
<dbReference type="GO" id="GO:0004674">
    <property type="term" value="F:protein serine/threonine kinase activity"/>
    <property type="evidence" value="ECO:0007669"/>
    <property type="project" value="UniProtKB-EC"/>
</dbReference>
<feature type="domain" description="Protein kinase" evidence="8">
    <location>
        <begin position="581"/>
        <end position="876"/>
    </location>
</feature>
<evidence type="ECO:0000256" key="2">
    <source>
        <dbReference type="ARBA" id="ARBA00022741"/>
    </source>
</evidence>
<dbReference type="Pfam" id="PF07714">
    <property type="entry name" value="PK_Tyr_Ser-Thr"/>
    <property type="match status" value="1"/>
</dbReference>
<dbReference type="Proteomes" id="UP001431209">
    <property type="component" value="Unassembled WGS sequence"/>
</dbReference>
<evidence type="ECO:0000256" key="4">
    <source>
        <dbReference type="ARBA" id="ARBA00022840"/>
    </source>
</evidence>
<dbReference type="InterPro" id="IPR011009">
    <property type="entry name" value="Kinase-like_dom_sf"/>
</dbReference>
<evidence type="ECO:0000313" key="10">
    <source>
        <dbReference type="Proteomes" id="UP001431209"/>
    </source>
</evidence>
<dbReference type="GO" id="GO:0005524">
    <property type="term" value="F:ATP binding"/>
    <property type="evidence" value="ECO:0007669"/>
    <property type="project" value="UniProtKB-KW"/>
</dbReference>
<keyword evidence="7" id="KW-0812">Transmembrane</keyword>
<keyword evidence="7" id="KW-0472">Membrane</keyword>
<dbReference type="InterPro" id="IPR008271">
    <property type="entry name" value="Ser/Thr_kinase_AS"/>
</dbReference>